<dbReference type="EMBL" id="FQNF01000076">
    <property type="protein sequence ID" value="SGZ41048.1"/>
    <property type="molecule type" value="Genomic_DNA"/>
</dbReference>
<dbReference type="OrthoDB" id="3972160at2759"/>
<accession>A0A1L0B3I4</accession>
<keyword evidence="2" id="KW-1185">Reference proteome</keyword>
<gene>
    <name evidence="1" type="ORF">HGUI_03248</name>
</gene>
<evidence type="ECO:0000313" key="1">
    <source>
        <dbReference type="EMBL" id="SGZ41048.1"/>
    </source>
</evidence>
<protein>
    <submittedName>
        <fullName evidence="1">Uncharacterized protein</fullName>
    </submittedName>
</protein>
<evidence type="ECO:0000313" key="2">
    <source>
        <dbReference type="Proteomes" id="UP000183365"/>
    </source>
</evidence>
<dbReference type="AlphaFoldDB" id="A0A1L0B3I4"/>
<organism evidence="1 2">
    <name type="scientific">Hanseniaspora guilliermondii</name>
    <dbReference type="NCBI Taxonomy" id="56406"/>
    <lineage>
        <taxon>Eukaryota</taxon>
        <taxon>Fungi</taxon>
        <taxon>Dikarya</taxon>
        <taxon>Ascomycota</taxon>
        <taxon>Saccharomycotina</taxon>
        <taxon>Saccharomycetes</taxon>
        <taxon>Saccharomycodales</taxon>
        <taxon>Saccharomycodaceae</taxon>
        <taxon>Hanseniaspora</taxon>
    </lineage>
</organism>
<sequence>MDLLIEDLYNSIATESGLESHNLNDEIRLKDGIKDIAHSIFNIREGQQADLDTFFIGLAETPMLSGLQNHEKHHNIFNKKDITSFNHSEPNNIVTTIAELGNSINLKEKKLVEDIVNSGMDKKIVTKLDLDISFESRFKKTFKVCDDTNDHTLETLISQLSQNNSKLQVDIKDGDVNKIFNEILRVDAQGFQETATLKAFLNLPTLVQECNENELYQEALFLQQVYINNMHRFKSYLITQAKSNTFGLELLDSIRHHINNVIKTDMVDSLEETILKSDDFVTLKRVVDTLVKINQDDLKSLETFINARTKKLEKFFNDNIGEINIIDKIDYFRTELFNIINIYQLTFGSNDSMRNLPSECFVKEYLIPLKVNADVESATIKPQFTNVIMMKMLKDFLNLLLKKEDFTSKKLDKNCLLQLIYCAYRLKESNENYFNILLNRLVETDIYTEEEILRAIEKRKELSRMLSL</sequence>
<dbReference type="Proteomes" id="UP000183365">
    <property type="component" value="Unassembled WGS sequence"/>
</dbReference>
<proteinExistence type="predicted"/>
<reference evidence="2" key="1">
    <citation type="submission" date="2016-11" db="EMBL/GenBank/DDBJ databases">
        <authorList>
            <person name="Guldener U."/>
        </authorList>
    </citation>
    <scope>NUCLEOTIDE SEQUENCE [LARGE SCALE GENOMIC DNA]</scope>
</reference>
<dbReference type="VEuPathDB" id="FungiDB:HGUI_03248"/>
<name>A0A1L0B3I4_9ASCO</name>